<organism evidence="1 2">
    <name type="scientific">Daphnia magna</name>
    <dbReference type="NCBI Taxonomy" id="35525"/>
    <lineage>
        <taxon>Eukaryota</taxon>
        <taxon>Metazoa</taxon>
        <taxon>Ecdysozoa</taxon>
        <taxon>Arthropoda</taxon>
        <taxon>Crustacea</taxon>
        <taxon>Branchiopoda</taxon>
        <taxon>Diplostraca</taxon>
        <taxon>Cladocera</taxon>
        <taxon>Anomopoda</taxon>
        <taxon>Daphniidae</taxon>
        <taxon>Daphnia</taxon>
    </lineage>
</organism>
<dbReference type="Proteomes" id="UP001234178">
    <property type="component" value="Unassembled WGS sequence"/>
</dbReference>
<proteinExistence type="predicted"/>
<reference evidence="1 2" key="1">
    <citation type="journal article" date="2023" name="Nucleic Acids Res.">
        <title>The hologenome of Daphnia magna reveals possible DNA methylation and microbiome-mediated evolution of the host genome.</title>
        <authorList>
            <person name="Chaturvedi A."/>
            <person name="Li X."/>
            <person name="Dhandapani V."/>
            <person name="Marshall H."/>
            <person name="Kissane S."/>
            <person name="Cuenca-Cambronero M."/>
            <person name="Asole G."/>
            <person name="Calvet F."/>
            <person name="Ruiz-Romero M."/>
            <person name="Marangio P."/>
            <person name="Guigo R."/>
            <person name="Rago D."/>
            <person name="Mirbahai L."/>
            <person name="Eastwood N."/>
            <person name="Colbourne J.K."/>
            <person name="Zhou J."/>
            <person name="Mallon E."/>
            <person name="Orsini L."/>
        </authorList>
    </citation>
    <scope>NUCLEOTIDE SEQUENCE [LARGE SCALE GENOMIC DNA]</scope>
    <source>
        <strain evidence="1">LRV0_1</strain>
    </source>
</reference>
<name>A0ABQ9Z1R0_9CRUS</name>
<comment type="caution">
    <text evidence="1">The sequence shown here is derived from an EMBL/GenBank/DDBJ whole genome shotgun (WGS) entry which is preliminary data.</text>
</comment>
<dbReference type="EMBL" id="JAOYFB010000002">
    <property type="protein sequence ID" value="KAK4006846.1"/>
    <property type="molecule type" value="Genomic_DNA"/>
</dbReference>
<keyword evidence="2" id="KW-1185">Reference proteome</keyword>
<evidence type="ECO:0000313" key="1">
    <source>
        <dbReference type="EMBL" id="KAK4006846.1"/>
    </source>
</evidence>
<accession>A0ABQ9Z1R0</accession>
<evidence type="ECO:0000313" key="2">
    <source>
        <dbReference type="Proteomes" id="UP001234178"/>
    </source>
</evidence>
<sequence>MSFTPTKRAEVVFKSGRCLLCLTGKHERRECSRDIKCTIGRCAGSRHNHLLHGSEFIPLKKQTNPPPPSASTSTAFLGTLSQTETVKPRVRFKIVPVRIKVTKRQAKPLLAFFS</sequence>
<protein>
    <submittedName>
        <fullName evidence="1">Uncharacterized protein</fullName>
    </submittedName>
</protein>
<gene>
    <name evidence="1" type="ORF">OUZ56_012003</name>
</gene>